<dbReference type="RefSeq" id="WP_134116248.1">
    <property type="nucleotide sequence ID" value="NZ_SODF01000001.1"/>
</dbReference>
<comment type="caution">
    <text evidence="5">The sequence shown here is derived from an EMBL/GenBank/DDBJ whole genome shotgun (WGS) entry which is preliminary data.</text>
</comment>
<comment type="cofactor">
    <cofactor evidence="1">
        <name>pyridoxal 5'-phosphate</name>
        <dbReference type="ChEBI" id="CHEBI:597326"/>
    </cofactor>
</comment>
<dbReference type="PANTHER" id="PTHR48078:SF6">
    <property type="entry name" value="L-THREONINE DEHYDRATASE CATABOLIC TDCB"/>
    <property type="match status" value="1"/>
</dbReference>
<dbReference type="GO" id="GO:0009097">
    <property type="term" value="P:isoleucine biosynthetic process"/>
    <property type="evidence" value="ECO:0007669"/>
    <property type="project" value="TreeGrafter"/>
</dbReference>
<dbReference type="EMBL" id="SODF01000001">
    <property type="protein sequence ID" value="TDW22424.1"/>
    <property type="molecule type" value="Genomic_DNA"/>
</dbReference>
<dbReference type="GO" id="GO:0006565">
    <property type="term" value="P:L-serine catabolic process"/>
    <property type="evidence" value="ECO:0007669"/>
    <property type="project" value="TreeGrafter"/>
</dbReference>
<dbReference type="GO" id="GO:0004794">
    <property type="term" value="F:threonine deaminase activity"/>
    <property type="evidence" value="ECO:0007669"/>
    <property type="project" value="TreeGrafter"/>
</dbReference>
<accession>A0A4V3G8D1</accession>
<keyword evidence="2" id="KW-0663">Pyridoxal phosphate</keyword>
<feature type="domain" description="Tryptophan synthase beta chain-like PALP" evidence="4">
    <location>
        <begin position="19"/>
        <end position="297"/>
    </location>
</feature>
<dbReference type="GO" id="GO:0003941">
    <property type="term" value="F:L-serine ammonia-lyase activity"/>
    <property type="evidence" value="ECO:0007669"/>
    <property type="project" value="TreeGrafter"/>
</dbReference>
<name>A0A4V3G8D1_9ACTN</name>
<dbReference type="GO" id="GO:0006567">
    <property type="term" value="P:L-threonine catabolic process"/>
    <property type="evidence" value="ECO:0007669"/>
    <property type="project" value="TreeGrafter"/>
</dbReference>
<dbReference type="Pfam" id="PF00291">
    <property type="entry name" value="PALP"/>
    <property type="match status" value="1"/>
</dbReference>
<organism evidence="5 6">
    <name type="scientific">Kribbella kalugense</name>
    <dbReference type="NCBI Taxonomy" id="2512221"/>
    <lineage>
        <taxon>Bacteria</taxon>
        <taxon>Bacillati</taxon>
        <taxon>Actinomycetota</taxon>
        <taxon>Actinomycetes</taxon>
        <taxon>Propionibacteriales</taxon>
        <taxon>Kribbellaceae</taxon>
        <taxon>Kribbella</taxon>
    </lineage>
</organism>
<evidence type="ECO:0000256" key="3">
    <source>
        <dbReference type="ARBA" id="ARBA00023239"/>
    </source>
</evidence>
<evidence type="ECO:0000313" key="5">
    <source>
        <dbReference type="EMBL" id="TDW22424.1"/>
    </source>
</evidence>
<dbReference type="PANTHER" id="PTHR48078">
    <property type="entry name" value="THREONINE DEHYDRATASE, MITOCHONDRIAL-RELATED"/>
    <property type="match status" value="1"/>
</dbReference>
<evidence type="ECO:0000256" key="2">
    <source>
        <dbReference type="ARBA" id="ARBA00022898"/>
    </source>
</evidence>
<dbReference type="Proteomes" id="UP000295447">
    <property type="component" value="Unassembled WGS sequence"/>
</dbReference>
<proteinExistence type="predicted"/>
<dbReference type="SUPFAM" id="SSF53686">
    <property type="entry name" value="Tryptophan synthase beta subunit-like PLP-dependent enzymes"/>
    <property type="match status" value="1"/>
</dbReference>
<dbReference type="InterPro" id="IPR036052">
    <property type="entry name" value="TrpB-like_PALP_sf"/>
</dbReference>
<dbReference type="AlphaFoldDB" id="A0A4V3G8D1"/>
<sequence>MTVSVEDVRRAAERIAGRVRRTPVIEVAPGLTFKLELLQHTGSFKPRGAFNRLLSAKESGELTGHGIVAASGGNAGLAAAYAARELGVPARIFVPQTVPAAKLGKLRTLEADVVQVGSEYAEAYQAALAARDESGALLVHAYDQPEIVAGQGTVGLEILDQVSDFDTVIVAVGGGGLIGGIATAIGTNAQVIGVEPVLAPTLHRALEAGEPVDGSVGGVAADSLGARRIGELALAAAQHHNVPSLLIEDEAIVAARNELWRDYHLATEHGGAVAYAALASGAYRPAAGERVVVVVCGANTDPSTLTS</sequence>
<dbReference type="InterPro" id="IPR001926">
    <property type="entry name" value="TrpB-like_PALP"/>
</dbReference>
<dbReference type="InterPro" id="IPR050147">
    <property type="entry name" value="Ser/Thr_Dehydratase"/>
</dbReference>
<evidence type="ECO:0000259" key="4">
    <source>
        <dbReference type="Pfam" id="PF00291"/>
    </source>
</evidence>
<evidence type="ECO:0000313" key="6">
    <source>
        <dbReference type="Proteomes" id="UP000295447"/>
    </source>
</evidence>
<gene>
    <name evidence="5" type="ORF">EV650_1261</name>
</gene>
<dbReference type="NCBIfam" id="NF006094">
    <property type="entry name" value="PRK08246.1"/>
    <property type="match status" value="1"/>
</dbReference>
<dbReference type="OrthoDB" id="9811476at2"/>
<keyword evidence="3 5" id="KW-0456">Lyase</keyword>
<reference evidence="5 6" key="1">
    <citation type="submission" date="2019-03" db="EMBL/GenBank/DDBJ databases">
        <title>Genomic Encyclopedia of Type Strains, Phase III (KMG-III): the genomes of soil and plant-associated and newly described type strains.</title>
        <authorList>
            <person name="Whitman W."/>
        </authorList>
    </citation>
    <scope>NUCLEOTIDE SEQUENCE [LARGE SCALE GENOMIC DNA]</scope>
    <source>
        <strain evidence="5 6">VKM Ac-2570</strain>
    </source>
</reference>
<protein>
    <submittedName>
        <fullName evidence="5">L-threonine ammonia-lyase</fullName>
    </submittedName>
</protein>
<evidence type="ECO:0000256" key="1">
    <source>
        <dbReference type="ARBA" id="ARBA00001933"/>
    </source>
</evidence>
<keyword evidence="6" id="KW-1185">Reference proteome</keyword>
<dbReference type="Gene3D" id="3.40.50.1100">
    <property type="match status" value="2"/>
</dbReference>